<name>A0A857FQ26_KOMXY</name>
<evidence type="ECO:0000313" key="4">
    <source>
        <dbReference type="Proteomes" id="UP000464674"/>
    </source>
</evidence>
<gene>
    <name evidence="3" type="ORF">FMA36_09050</name>
</gene>
<dbReference type="GO" id="GO:0016491">
    <property type="term" value="F:oxidoreductase activity"/>
    <property type="evidence" value="ECO:0007669"/>
    <property type="project" value="UniProtKB-KW"/>
</dbReference>
<evidence type="ECO:0000256" key="1">
    <source>
        <dbReference type="ARBA" id="ARBA00023002"/>
    </source>
</evidence>
<dbReference type="InterPro" id="IPR036188">
    <property type="entry name" value="FAD/NAD-bd_sf"/>
</dbReference>
<dbReference type="Pfam" id="PF01266">
    <property type="entry name" value="DAO"/>
    <property type="match status" value="1"/>
</dbReference>
<dbReference type="AlphaFoldDB" id="A0A857FQ26"/>
<dbReference type="GO" id="GO:0005737">
    <property type="term" value="C:cytoplasm"/>
    <property type="evidence" value="ECO:0007669"/>
    <property type="project" value="TreeGrafter"/>
</dbReference>
<dbReference type="RefSeq" id="WP_159262060.1">
    <property type="nucleotide sequence ID" value="NZ_CP041348.1"/>
</dbReference>
<sequence length="389" mass="41434">MMYDTIVIGAGIIGASVGYHVARAGGRVAIIDPGMGPVQPTASWASAGGLRAQGRSPAEAAIAHAAQQRWQVLEDELEADMEVRFGGHLHIAENAVQAERIRKRVSEAQDAGIEARLLAEAEIHDIAPGLARAARLACFTPQDGQASPILAARAFLAAAVRLGATLVPQKCASIPVEQGRVSRIVLGDGTSLSARTVVVCTGAWSISMLDALGLRFPLRWRVLQMMTTEAQPGVTLAPTVTGEGRNLSLKQMPDGNYMIGGRWFGNSPDGLLSACPDERHLACQLQTAREVFPAMRHAPVQRTWAGCEAQTIDSLPLIGHSALAGLYLSVGFSNHGFQIAPEIGRLVAQDITDASPDALHPFAPDRFERQVSASRVEAFITETTRLALH</sequence>
<dbReference type="Proteomes" id="UP000464674">
    <property type="component" value="Chromosome"/>
</dbReference>
<dbReference type="SUPFAM" id="SSF51905">
    <property type="entry name" value="FAD/NAD(P)-binding domain"/>
    <property type="match status" value="1"/>
</dbReference>
<protein>
    <submittedName>
        <fullName evidence="3">FAD-binding oxidoreductase</fullName>
    </submittedName>
</protein>
<dbReference type="InterPro" id="IPR006076">
    <property type="entry name" value="FAD-dep_OxRdtase"/>
</dbReference>
<dbReference type="Gene3D" id="3.30.9.10">
    <property type="entry name" value="D-Amino Acid Oxidase, subunit A, domain 2"/>
    <property type="match status" value="1"/>
</dbReference>
<dbReference type="EMBL" id="CP041348">
    <property type="protein sequence ID" value="QHC35609.1"/>
    <property type="molecule type" value="Genomic_DNA"/>
</dbReference>
<organism evidence="3 4">
    <name type="scientific">Komagataeibacter xylinus</name>
    <name type="common">Gluconacetobacter xylinus</name>
    <dbReference type="NCBI Taxonomy" id="28448"/>
    <lineage>
        <taxon>Bacteria</taxon>
        <taxon>Pseudomonadati</taxon>
        <taxon>Pseudomonadota</taxon>
        <taxon>Alphaproteobacteria</taxon>
        <taxon>Acetobacterales</taxon>
        <taxon>Acetobacteraceae</taxon>
        <taxon>Komagataeibacter</taxon>
    </lineage>
</organism>
<dbReference type="OrthoDB" id="9804379at2"/>
<dbReference type="PANTHER" id="PTHR13847:SF287">
    <property type="entry name" value="FAD-DEPENDENT OXIDOREDUCTASE DOMAIN-CONTAINING PROTEIN 1"/>
    <property type="match status" value="1"/>
</dbReference>
<dbReference type="Gene3D" id="3.50.50.60">
    <property type="entry name" value="FAD/NAD(P)-binding domain"/>
    <property type="match status" value="1"/>
</dbReference>
<evidence type="ECO:0000313" key="3">
    <source>
        <dbReference type="EMBL" id="QHC35609.1"/>
    </source>
</evidence>
<evidence type="ECO:0000259" key="2">
    <source>
        <dbReference type="Pfam" id="PF01266"/>
    </source>
</evidence>
<dbReference type="PANTHER" id="PTHR13847">
    <property type="entry name" value="SARCOSINE DEHYDROGENASE-RELATED"/>
    <property type="match status" value="1"/>
</dbReference>
<accession>A0A857FQ26</accession>
<reference evidence="3 4" key="1">
    <citation type="journal article" date="2020" name="Carbohydr. Polym.">
        <title>Characterization and optimization of production of bacterial cellulose from strain CGMCC 17276 based on whole-genome analysis.</title>
        <authorList>
            <person name="Lu T."/>
            <person name="Gao H."/>
            <person name="Liao B."/>
            <person name="Wu J."/>
            <person name="Zhang W."/>
            <person name="Huang J."/>
            <person name="Liu M."/>
            <person name="Huang J."/>
            <person name="Chang Z."/>
            <person name="Jin M."/>
            <person name="Yi Z."/>
            <person name="Jiang D."/>
        </authorList>
    </citation>
    <scope>NUCLEOTIDE SEQUENCE [LARGE SCALE GENOMIC DNA]</scope>
    <source>
        <strain evidence="3 4">CGMCC 17276</strain>
    </source>
</reference>
<keyword evidence="1" id="KW-0560">Oxidoreductase</keyword>
<feature type="domain" description="FAD dependent oxidoreductase" evidence="2">
    <location>
        <begin position="4"/>
        <end position="349"/>
    </location>
</feature>
<proteinExistence type="predicted"/>